<dbReference type="GO" id="GO:0005524">
    <property type="term" value="F:ATP binding"/>
    <property type="evidence" value="ECO:0007669"/>
    <property type="project" value="UniProtKB-UniRule"/>
</dbReference>
<dbReference type="Gene3D" id="3.30.930.10">
    <property type="entry name" value="Bira Bifunctional Protein, Domain 2"/>
    <property type="match status" value="1"/>
</dbReference>
<evidence type="ECO:0000256" key="3">
    <source>
        <dbReference type="ARBA" id="ARBA00009968"/>
    </source>
</evidence>
<dbReference type="GO" id="GO:0050071">
    <property type="term" value="F:phosphatidylglycerol lysyltransferase activity"/>
    <property type="evidence" value="ECO:0007669"/>
    <property type="project" value="UniProtKB-EC"/>
</dbReference>
<dbReference type="InterPro" id="IPR031553">
    <property type="entry name" value="tRNA-synt_2_TM"/>
</dbReference>
<keyword evidence="23" id="KW-1185">Reference proteome</keyword>
<keyword evidence="14" id="KW-0046">Antibiotic resistance</keyword>
<evidence type="ECO:0000256" key="20">
    <source>
        <dbReference type="SAM" id="Phobius"/>
    </source>
</evidence>
<evidence type="ECO:0000256" key="5">
    <source>
        <dbReference type="ARBA" id="ARBA00022598"/>
    </source>
</evidence>
<evidence type="ECO:0000256" key="6">
    <source>
        <dbReference type="ARBA" id="ARBA00022679"/>
    </source>
</evidence>
<dbReference type="CDD" id="cd04322">
    <property type="entry name" value="LysRS_N"/>
    <property type="match status" value="1"/>
</dbReference>
<keyword evidence="19" id="KW-0963">Cytoplasm</keyword>
<comment type="catalytic activity">
    <reaction evidence="18 19">
        <text>tRNA(Lys) + L-lysine + ATP = L-lysyl-tRNA(Lys) + AMP + diphosphate</text>
        <dbReference type="Rhea" id="RHEA:20792"/>
        <dbReference type="Rhea" id="RHEA-COMP:9696"/>
        <dbReference type="Rhea" id="RHEA-COMP:9697"/>
        <dbReference type="ChEBI" id="CHEBI:30616"/>
        <dbReference type="ChEBI" id="CHEBI:32551"/>
        <dbReference type="ChEBI" id="CHEBI:33019"/>
        <dbReference type="ChEBI" id="CHEBI:78442"/>
        <dbReference type="ChEBI" id="CHEBI:78529"/>
        <dbReference type="ChEBI" id="CHEBI:456215"/>
        <dbReference type="EC" id="6.1.1.6"/>
    </reaction>
</comment>
<keyword evidence="7 20" id="KW-0812">Transmembrane</keyword>
<dbReference type="HAMAP" id="MF_00252">
    <property type="entry name" value="Lys_tRNA_synth_class2"/>
    <property type="match status" value="1"/>
</dbReference>
<dbReference type="RefSeq" id="WP_122199463.1">
    <property type="nucleotide sequence ID" value="NZ_JBHSKC010000028.1"/>
</dbReference>
<feature type="transmembrane region" description="Helical" evidence="20">
    <location>
        <begin position="12"/>
        <end position="30"/>
    </location>
</feature>
<feature type="transmembrane region" description="Helical" evidence="20">
    <location>
        <begin position="76"/>
        <end position="96"/>
    </location>
</feature>
<dbReference type="PRINTS" id="PR00982">
    <property type="entry name" value="TRNASYNTHLYS"/>
</dbReference>
<dbReference type="GO" id="GO:0006629">
    <property type="term" value="P:lipid metabolic process"/>
    <property type="evidence" value="ECO:0007669"/>
    <property type="project" value="UniProtKB-KW"/>
</dbReference>
<dbReference type="InterPro" id="IPR004365">
    <property type="entry name" value="NA-bd_OB_tRNA"/>
</dbReference>
<dbReference type="Gene3D" id="2.40.50.140">
    <property type="entry name" value="Nucleic acid-binding proteins"/>
    <property type="match status" value="1"/>
</dbReference>
<dbReference type="Pfam" id="PF09924">
    <property type="entry name" value="LPG_synthase_C"/>
    <property type="match status" value="1"/>
</dbReference>
<keyword evidence="15" id="KW-0511">Multifunctional enzyme</keyword>
<sequence>MIRAVPTGLSWYLMLSGAVSVLSWLSAGLIEDLDAIWLLRWIGYFAWVPSMTWGLLMLLLATGVRRRKKSAWRMTLVLLGLFFLLYLTVSVVFTIAPDPDVPLGLGDYIAPVCYAFALVAVWAARHEFSALPDRANLRLAWRVGGAMVLVSGVIGTLLVSLTDRNPRGGFWTQPLYAALQTILGARVTGHTMDVDVPGWVDLILGVLGSGLLVATVWALFRPSRGDAVLSPGEELRARELLLRYGDEDSLGYFALRRDKDFIVAPNGKAGIAYRAQGSVCLASGDPLGDPESWGQAIEEWLAECRRHSWTPGAVSVGERAAVEYRRHGLSVLELGDEAIIEVAEFNLEGREMRQVRQAVRRVERAGYTVRIRRHAQISPAEMAGIVQRADQWREGETERGFSMALGRLGDPTDGDCVMVEAFDSEGRLRGLLSFVPWGRTGLSLDLMRRDRAAENGLNEFMVVRLIEQAGSVGAGRISLNFAMLRSVFERGSQIGAGPLVRAAYRVLSFASRFWQLESLYLSNAKYHPEWVPRYVCFSSGAGGLIHLGFGYARAEGFLPSLSRRRLDRAANAAPSPDLVAEITRLEEAAEKDRTPRRRLSEQERVRHDKLARIEAAGVEAYPLGFDRTGLAADLRARYGGLAADTSTGDTAAIAGRVMLERDHGGLVFAKLRDESGDIQVMLAANVLGGDSLRRWKSLIDLGDQVGVTGEVMTTRTGELSVLASGWKLTAKCLHPLPDKRAGLADPEARVRHKAVDLIVNDESRKMLRMRGDAVCAVRDVLRGRGYLEVETPILQPIHGGATARPFTTRINAYNMRLYLRIAPELYLKRLLVGGLGKVFEMGRDFRNEGVDATHNPEFTMLEAYEPYGDYDTMAELTRELVLAGTRAALGTTVVVRDGVEYDLAGPWNQITVYGSVSRALGEEITTDTPRPDVVRRAARAGLEVDPEWGQGRIVQELYEALVEDHLKAPTFVRDFPAETSPLTRPHRKDQRLAEKWDLIVFGMELGTAYSELIDPILQRQRLTEQSLLAAGGDPEAMELDEDFLRALEYGMPPAGGMGMGVDRLLIALTGRSIRETIAFPLVRPGR</sequence>
<evidence type="ECO:0000256" key="18">
    <source>
        <dbReference type="ARBA" id="ARBA00048573"/>
    </source>
</evidence>
<dbReference type="InterPro" id="IPR044136">
    <property type="entry name" value="Lys-tRNA-ligase_II_N"/>
</dbReference>
<keyword evidence="12" id="KW-0443">Lipid metabolism</keyword>
<comment type="function">
    <text evidence="16">Catalyzes the production of L-lysyl-tRNA(Lys)transfer and the transfer of a lysyl group from L-lysyl-tRNA(Lys) to membrane-bound phosphatidylglycerol (PG), which produces lysylphosphatidylglycerol (LPG), one of the components of the bacterial membrane with a positive net charge. LPG synthesis contributes to the resistance to cationic antimicrobial peptides (CAMPs) and likely protects M.tuberculosis against the CAMPs produced by competiting microorganisms (bacteriocins). In fact, the modification of anionic phosphatidylglycerol with positively charged L-lysine results in repulsion of the peptides.</text>
</comment>
<dbReference type="GO" id="GO:0000287">
    <property type="term" value="F:magnesium ion binding"/>
    <property type="evidence" value="ECO:0007669"/>
    <property type="project" value="UniProtKB-UniRule"/>
</dbReference>
<dbReference type="InterPro" id="IPR045864">
    <property type="entry name" value="aa-tRNA-synth_II/BPL/LPL"/>
</dbReference>
<feature type="binding site" evidence="19">
    <location>
        <position position="997"/>
    </location>
    <ligand>
        <name>Mg(2+)</name>
        <dbReference type="ChEBI" id="CHEBI:18420"/>
        <label>1</label>
    </ligand>
</feature>
<dbReference type="PROSITE" id="PS50862">
    <property type="entry name" value="AA_TRNA_LIGASE_II"/>
    <property type="match status" value="1"/>
</dbReference>
<dbReference type="GO" id="GO:0005886">
    <property type="term" value="C:plasma membrane"/>
    <property type="evidence" value="ECO:0007669"/>
    <property type="project" value="UniProtKB-SubCell"/>
</dbReference>
<comment type="catalytic activity">
    <reaction evidence="17">
        <text>L-lysyl-tRNA(Lys) + a 1,2-diacyl-sn-glycero-3-phospho-(1'-sn-glycerol) = a 1,2-diacyl-sn-glycero-3-phospho-1'-(3'-O-L-lysyl)-sn-glycerol + tRNA(Lys)</text>
        <dbReference type="Rhea" id="RHEA:10668"/>
        <dbReference type="Rhea" id="RHEA-COMP:9696"/>
        <dbReference type="Rhea" id="RHEA-COMP:9697"/>
        <dbReference type="ChEBI" id="CHEBI:64716"/>
        <dbReference type="ChEBI" id="CHEBI:75792"/>
        <dbReference type="ChEBI" id="CHEBI:78442"/>
        <dbReference type="ChEBI" id="CHEBI:78529"/>
        <dbReference type="EC" id="2.3.2.3"/>
    </reaction>
</comment>
<dbReference type="Pfam" id="PF00152">
    <property type="entry name" value="tRNA-synt_2"/>
    <property type="match status" value="1"/>
</dbReference>
<dbReference type="InterPro" id="IPR006195">
    <property type="entry name" value="aa-tRNA-synth_II"/>
</dbReference>
<feature type="transmembrane region" description="Helical" evidence="20">
    <location>
        <begin position="140"/>
        <end position="161"/>
    </location>
</feature>
<dbReference type="GO" id="GO:0046677">
    <property type="term" value="P:response to antibiotic"/>
    <property type="evidence" value="ECO:0007669"/>
    <property type="project" value="UniProtKB-KW"/>
</dbReference>
<keyword evidence="19" id="KW-0648">Protein biosynthesis</keyword>
<dbReference type="PANTHER" id="PTHR42918:SF15">
    <property type="entry name" value="LYSINE--TRNA LIGASE, CHLOROPLASTIC_MITOCHONDRIAL"/>
    <property type="match status" value="1"/>
</dbReference>
<dbReference type="InterPro" id="IPR024320">
    <property type="entry name" value="LPG_synthase_C"/>
</dbReference>
<dbReference type="EC" id="6.1.1.6" evidence="19"/>
<evidence type="ECO:0000256" key="2">
    <source>
        <dbReference type="ARBA" id="ARBA00005270"/>
    </source>
</evidence>
<keyword evidence="9 19" id="KW-0547">Nucleotide-binding</keyword>
<dbReference type="GO" id="GO:0004824">
    <property type="term" value="F:lysine-tRNA ligase activity"/>
    <property type="evidence" value="ECO:0007669"/>
    <property type="project" value="UniProtKB-UniRule"/>
</dbReference>
<keyword evidence="20" id="KW-0472">Membrane</keyword>
<evidence type="ECO:0000313" key="22">
    <source>
        <dbReference type="EMBL" id="RMI36371.1"/>
    </source>
</evidence>
<evidence type="ECO:0000256" key="11">
    <source>
        <dbReference type="ARBA" id="ARBA00022989"/>
    </source>
</evidence>
<feature type="transmembrane region" description="Helical" evidence="20">
    <location>
        <begin position="42"/>
        <end position="64"/>
    </location>
</feature>
<comment type="similarity">
    <text evidence="19">Belongs to the class-II aminoacyl-tRNA synthetase family.</text>
</comment>
<evidence type="ECO:0000256" key="8">
    <source>
        <dbReference type="ARBA" id="ARBA00022723"/>
    </source>
</evidence>
<keyword evidence="5 19" id="KW-0436">Ligase</keyword>
<proteinExistence type="inferred from homology"/>
<keyword evidence="6" id="KW-0808">Transferase</keyword>
<keyword evidence="8 19" id="KW-0479">Metal-binding</keyword>
<evidence type="ECO:0000256" key="4">
    <source>
        <dbReference type="ARBA" id="ARBA00022475"/>
    </source>
</evidence>
<evidence type="ECO:0000256" key="9">
    <source>
        <dbReference type="ARBA" id="ARBA00022741"/>
    </source>
</evidence>
<dbReference type="SUPFAM" id="SSF55681">
    <property type="entry name" value="Class II aaRS and biotin synthetases"/>
    <property type="match status" value="1"/>
</dbReference>
<keyword evidence="10 19" id="KW-0067">ATP-binding</keyword>
<dbReference type="InterPro" id="IPR002313">
    <property type="entry name" value="Lys-tRNA-ligase_II"/>
</dbReference>
<dbReference type="InterPro" id="IPR012340">
    <property type="entry name" value="NA-bd_OB-fold"/>
</dbReference>
<feature type="binding site" evidence="19">
    <location>
        <position position="1004"/>
    </location>
    <ligand>
        <name>Mg(2+)</name>
        <dbReference type="ChEBI" id="CHEBI:18420"/>
        <label>1</label>
    </ligand>
</feature>
<evidence type="ECO:0000256" key="14">
    <source>
        <dbReference type="ARBA" id="ARBA00023251"/>
    </source>
</evidence>
<keyword evidence="19" id="KW-0460">Magnesium</keyword>
<dbReference type="GO" id="GO:0005829">
    <property type="term" value="C:cytosol"/>
    <property type="evidence" value="ECO:0007669"/>
    <property type="project" value="TreeGrafter"/>
</dbReference>
<feature type="transmembrane region" description="Helical" evidence="20">
    <location>
        <begin position="202"/>
        <end position="220"/>
    </location>
</feature>
<feature type="transmembrane region" description="Helical" evidence="20">
    <location>
        <begin position="108"/>
        <end position="128"/>
    </location>
</feature>
<evidence type="ECO:0000256" key="17">
    <source>
        <dbReference type="ARBA" id="ARBA00047540"/>
    </source>
</evidence>
<accession>A0A3M2LFT8</accession>
<dbReference type="GO" id="GO:0006430">
    <property type="term" value="P:lysyl-tRNA aminoacylation"/>
    <property type="evidence" value="ECO:0007669"/>
    <property type="project" value="UniProtKB-UniRule"/>
</dbReference>
<comment type="similarity">
    <text evidence="3">In the C-terminal section; belongs to the class-II aminoacyl-tRNA synthetase family.</text>
</comment>
<dbReference type="Proteomes" id="UP000282674">
    <property type="component" value="Unassembled WGS sequence"/>
</dbReference>
<comment type="similarity">
    <text evidence="2">In the N-terminal section; belongs to the LPG synthetase family.</text>
</comment>
<comment type="caution">
    <text evidence="22">The sequence shown here is derived from an EMBL/GenBank/DDBJ whole genome shotgun (WGS) entry which is preliminary data.</text>
</comment>
<evidence type="ECO:0000256" key="16">
    <source>
        <dbReference type="ARBA" id="ARBA00024681"/>
    </source>
</evidence>
<comment type="subunit">
    <text evidence="19">Homodimer.</text>
</comment>
<dbReference type="EMBL" id="RFFG01000139">
    <property type="protein sequence ID" value="RMI36371.1"/>
    <property type="molecule type" value="Genomic_DNA"/>
</dbReference>
<evidence type="ECO:0000256" key="13">
    <source>
        <dbReference type="ARBA" id="ARBA00023146"/>
    </source>
</evidence>
<evidence type="ECO:0000256" key="10">
    <source>
        <dbReference type="ARBA" id="ARBA00022840"/>
    </source>
</evidence>
<gene>
    <name evidence="22" type="primary">lysX</name>
    <name evidence="19" type="synonym">lysS</name>
    <name evidence="22" type="ORF">EBO15_38845</name>
</gene>
<feature type="domain" description="Aminoacyl-transfer RNA synthetases class-II family profile" evidence="21">
    <location>
        <begin position="739"/>
        <end position="1084"/>
    </location>
</feature>
<keyword evidence="11 20" id="KW-1133">Transmembrane helix</keyword>
<dbReference type="OrthoDB" id="9801152at2"/>
<keyword evidence="4" id="KW-1003">Cell membrane</keyword>
<organism evidence="22 23">
    <name type="scientific">Actinomadura harenae</name>
    <dbReference type="NCBI Taxonomy" id="2483351"/>
    <lineage>
        <taxon>Bacteria</taxon>
        <taxon>Bacillati</taxon>
        <taxon>Actinomycetota</taxon>
        <taxon>Actinomycetes</taxon>
        <taxon>Streptosporangiales</taxon>
        <taxon>Thermomonosporaceae</taxon>
        <taxon>Actinomadura</taxon>
    </lineage>
</organism>
<dbReference type="Pfam" id="PF01336">
    <property type="entry name" value="tRNA_anti-codon"/>
    <property type="match status" value="1"/>
</dbReference>
<keyword evidence="13 19" id="KW-0030">Aminoacyl-tRNA synthetase</keyword>
<evidence type="ECO:0000256" key="19">
    <source>
        <dbReference type="HAMAP-Rule" id="MF_00252"/>
    </source>
</evidence>
<dbReference type="GO" id="GO:0000049">
    <property type="term" value="F:tRNA binding"/>
    <property type="evidence" value="ECO:0007669"/>
    <property type="project" value="TreeGrafter"/>
</dbReference>
<dbReference type="NCBIfam" id="NF001756">
    <property type="entry name" value="PRK00484.1"/>
    <property type="match status" value="1"/>
</dbReference>
<comment type="subcellular location">
    <subcellularLocation>
        <location evidence="1">Cell membrane</location>
        <topology evidence="1">Multi-pass membrane protein</topology>
    </subcellularLocation>
    <subcellularLocation>
        <location evidence="19">Cytoplasm</location>
    </subcellularLocation>
</comment>
<evidence type="ECO:0000256" key="12">
    <source>
        <dbReference type="ARBA" id="ARBA00023098"/>
    </source>
</evidence>
<evidence type="ECO:0000256" key="15">
    <source>
        <dbReference type="ARBA" id="ARBA00023268"/>
    </source>
</evidence>
<evidence type="ECO:0000256" key="7">
    <source>
        <dbReference type="ARBA" id="ARBA00022692"/>
    </source>
</evidence>
<dbReference type="InterPro" id="IPR018149">
    <property type="entry name" value="Lys-tRNA-synth_II_C"/>
</dbReference>
<name>A0A3M2LFT8_9ACTN</name>
<feature type="binding site" evidence="19">
    <location>
        <position position="1004"/>
    </location>
    <ligand>
        <name>Mg(2+)</name>
        <dbReference type="ChEBI" id="CHEBI:18420"/>
        <label>2</label>
    </ligand>
</feature>
<dbReference type="NCBIfam" id="TIGR00499">
    <property type="entry name" value="lysS_bact"/>
    <property type="match status" value="1"/>
</dbReference>
<dbReference type="Pfam" id="PF16995">
    <property type="entry name" value="tRNA-synt_2_TM"/>
    <property type="match status" value="1"/>
</dbReference>
<dbReference type="AlphaFoldDB" id="A0A3M2LFT8"/>
<dbReference type="SUPFAM" id="SSF50249">
    <property type="entry name" value="Nucleic acid-binding proteins"/>
    <property type="match status" value="1"/>
</dbReference>
<evidence type="ECO:0000256" key="1">
    <source>
        <dbReference type="ARBA" id="ARBA00004651"/>
    </source>
</evidence>
<evidence type="ECO:0000313" key="23">
    <source>
        <dbReference type="Proteomes" id="UP000282674"/>
    </source>
</evidence>
<dbReference type="NCBIfam" id="NF002821">
    <property type="entry name" value="PRK02983.1"/>
    <property type="match status" value="1"/>
</dbReference>
<protein>
    <recommendedName>
        <fullName evidence="19">Lysine--tRNA ligase</fullName>
        <ecNumber evidence="19">6.1.1.6</ecNumber>
    </recommendedName>
    <alternativeName>
        <fullName evidence="19">Lysyl-tRNA synthetase</fullName>
        <shortName evidence="19">LysRS</shortName>
    </alternativeName>
</protein>
<evidence type="ECO:0000259" key="21">
    <source>
        <dbReference type="PROSITE" id="PS50862"/>
    </source>
</evidence>
<reference evidence="22 23" key="1">
    <citation type="submission" date="2018-10" db="EMBL/GenBank/DDBJ databases">
        <title>Isolation from soil.</title>
        <authorList>
            <person name="Hu J."/>
        </authorList>
    </citation>
    <scope>NUCLEOTIDE SEQUENCE [LARGE SCALE GENOMIC DNA]</scope>
    <source>
        <strain evidence="22 23">NEAU-Ht49</strain>
    </source>
</reference>
<dbReference type="InterPro" id="IPR004364">
    <property type="entry name" value="Aa-tRNA-synt_II"/>
</dbReference>
<comment type="cofactor">
    <cofactor evidence="19">
        <name>Mg(2+)</name>
        <dbReference type="ChEBI" id="CHEBI:18420"/>
    </cofactor>
    <text evidence="19">Binds 3 Mg(2+) ions per subunit.</text>
</comment>
<dbReference type="PANTHER" id="PTHR42918">
    <property type="entry name" value="LYSYL-TRNA SYNTHETASE"/>
    <property type="match status" value="1"/>
</dbReference>